<dbReference type="AlphaFoldDB" id="A0A814KQ75"/>
<dbReference type="Proteomes" id="UP000663844">
    <property type="component" value="Unassembled WGS sequence"/>
</dbReference>
<evidence type="ECO:0000313" key="1">
    <source>
        <dbReference type="EMBL" id="CAF1054359.1"/>
    </source>
</evidence>
<dbReference type="Proteomes" id="UP000663845">
    <property type="component" value="Unassembled WGS sequence"/>
</dbReference>
<protein>
    <submittedName>
        <fullName evidence="1">Uncharacterized protein</fullName>
    </submittedName>
</protein>
<comment type="caution">
    <text evidence="1">The sequence shown here is derived from an EMBL/GenBank/DDBJ whole genome shotgun (WGS) entry which is preliminary data.</text>
</comment>
<dbReference type="EMBL" id="CAJNON010000338">
    <property type="protein sequence ID" value="CAF1205517.1"/>
    <property type="molecule type" value="Genomic_DNA"/>
</dbReference>
<dbReference type="Proteomes" id="UP000663881">
    <property type="component" value="Unassembled WGS sequence"/>
</dbReference>
<proteinExistence type="predicted"/>
<gene>
    <name evidence="1" type="ORF">JYZ213_LOCUS18860</name>
    <name evidence="4" type="ORF">OKA104_LOCUS31426</name>
    <name evidence="3" type="ORF">OXD698_LOCUS26669</name>
    <name evidence="2" type="ORF">VCS650_LOCUS25884</name>
</gene>
<dbReference type="EMBL" id="CAJOAZ010002681">
    <property type="protein sequence ID" value="CAF3950683.1"/>
    <property type="molecule type" value="Genomic_DNA"/>
</dbReference>
<evidence type="ECO:0000313" key="3">
    <source>
        <dbReference type="EMBL" id="CAF3950683.1"/>
    </source>
</evidence>
<evidence type="ECO:0000313" key="2">
    <source>
        <dbReference type="EMBL" id="CAF1205517.1"/>
    </source>
</evidence>
<accession>A0A814KQ75</accession>
<evidence type="ECO:0000313" key="4">
    <source>
        <dbReference type="EMBL" id="CAF4028725.1"/>
    </source>
</evidence>
<reference evidence="1" key="1">
    <citation type="submission" date="2021-02" db="EMBL/GenBank/DDBJ databases">
        <authorList>
            <person name="Nowell W R."/>
        </authorList>
    </citation>
    <scope>NUCLEOTIDE SEQUENCE</scope>
</reference>
<evidence type="ECO:0000313" key="5">
    <source>
        <dbReference type="Proteomes" id="UP000663845"/>
    </source>
</evidence>
<name>A0A814KQ75_9BILA</name>
<dbReference type="Proteomes" id="UP000663891">
    <property type="component" value="Unassembled WGS sequence"/>
</dbReference>
<dbReference type="EMBL" id="CAJNOG010000186">
    <property type="protein sequence ID" value="CAF1054359.1"/>
    <property type="molecule type" value="Genomic_DNA"/>
</dbReference>
<dbReference type="EMBL" id="CAJOAY010003563">
    <property type="protein sequence ID" value="CAF4028725.1"/>
    <property type="molecule type" value="Genomic_DNA"/>
</dbReference>
<organism evidence="1 5">
    <name type="scientific">Adineta steineri</name>
    <dbReference type="NCBI Taxonomy" id="433720"/>
    <lineage>
        <taxon>Eukaryota</taxon>
        <taxon>Metazoa</taxon>
        <taxon>Spiralia</taxon>
        <taxon>Gnathifera</taxon>
        <taxon>Rotifera</taxon>
        <taxon>Eurotatoria</taxon>
        <taxon>Bdelloidea</taxon>
        <taxon>Adinetida</taxon>
        <taxon>Adinetidae</taxon>
        <taxon>Adineta</taxon>
    </lineage>
</organism>
<sequence>MNDIKVKAQQKIRVKITTPIRLNVDIDETGVTVATISTEQISTCHFLLLVGYFEHVRFALLHHTTAYFPSSSISSSEPNKTTTKSEPEVYTRFRQEFCRETPRIRLWNRFRPSKPTVSVPDCLIWPILLNYQDENVTLGPTS</sequence>